<dbReference type="AlphaFoldDB" id="A0A835FAL9"/>
<keyword evidence="1" id="KW-0812">Transmembrane</keyword>
<keyword evidence="3" id="KW-1185">Reference proteome</keyword>
<organism evidence="2 3">
    <name type="scientific">Digitaria exilis</name>
    <dbReference type="NCBI Taxonomy" id="1010633"/>
    <lineage>
        <taxon>Eukaryota</taxon>
        <taxon>Viridiplantae</taxon>
        <taxon>Streptophyta</taxon>
        <taxon>Embryophyta</taxon>
        <taxon>Tracheophyta</taxon>
        <taxon>Spermatophyta</taxon>
        <taxon>Magnoliopsida</taxon>
        <taxon>Liliopsida</taxon>
        <taxon>Poales</taxon>
        <taxon>Poaceae</taxon>
        <taxon>PACMAD clade</taxon>
        <taxon>Panicoideae</taxon>
        <taxon>Panicodae</taxon>
        <taxon>Paniceae</taxon>
        <taxon>Anthephorinae</taxon>
        <taxon>Digitaria</taxon>
    </lineage>
</organism>
<keyword evidence="1" id="KW-0472">Membrane</keyword>
<dbReference type="PANTHER" id="PTHR36480">
    <property type="entry name" value="OS06G0118900 PROTEIN-RELATED"/>
    <property type="match status" value="1"/>
</dbReference>
<reference evidence="2" key="1">
    <citation type="submission" date="2020-07" db="EMBL/GenBank/DDBJ databases">
        <title>Genome sequence and genetic diversity analysis of an under-domesticated orphan crop, white fonio (Digitaria exilis).</title>
        <authorList>
            <person name="Bennetzen J.L."/>
            <person name="Chen S."/>
            <person name="Ma X."/>
            <person name="Wang X."/>
            <person name="Yssel A.E.J."/>
            <person name="Chaluvadi S.R."/>
            <person name="Johnson M."/>
            <person name="Gangashetty P."/>
            <person name="Hamidou F."/>
            <person name="Sanogo M.D."/>
            <person name="Zwaenepoel A."/>
            <person name="Wallace J."/>
            <person name="Van De Peer Y."/>
            <person name="Van Deynze A."/>
        </authorList>
    </citation>
    <scope>NUCLEOTIDE SEQUENCE</scope>
    <source>
        <tissue evidence="2">Leaves</tissue>
    </source>
</reference>
<keyword evidence="1" id="KW-1133">Transmembrane helix</keyword>
<sequence length="198" mass="20807">MTPPAAGPTMALTAKHYTVAALMATLAMAVIVTVVFAVLCPARVTFSVARTSFHHEDSTSTTGSLRLNLTLAIDNPSRRAAVAYESMFVDLSNSTAAVQGDNWIRATVTTPMPLRQARASPATVDAAVDLVAGPWAVAFTGDMTSSFSVIVTAQVRFKVGVAWTRLYDIKVSCRPVSFFTAAKAKPGAAAASLPVKCI</sequence>
<evidence type="ECO:0008006" key="4">
    <source>
        <dbReference type="Google" id="ProtNLM"/>
    </source>
</evidence>
<evidence type="ECO:0000313" key="2">
    <source>
        <dbReference type="EMBL" id="KAF8732679.1"/>
    </source>
</evidence>
<name>A0A835FAL9_9POAL</name>
<dbReference type="OrthoDB" id="677015at2759"/>
<evidence type="ECO:0000313" key="3">
    <source>
        <dbReference type="Proteomes" id="UP000636709"/>
    </source>
</evidence>
<gene>
    <name evidence="2" type="ORF">HU200_015011</name>
</gene>
<dbReference type="Proteomes" id="UP000636709">
    <property type="component" value="Unassembled WGS sequence"/>
</dbReference>
<dbReference type="PANTHER" id="PTHR36480:SF3">
    <property type="entry name" value="OS06G0118900 PROTEIN"/>
    <property type="match status" value="1"/>
</dbReference>
<accession>A0A835FAL9</accession>
<comment type="caution">
    <text evidence="2">The sequence shown here is derived from an EMBL/GenBank/DDBJ whole genome shotgun (WGS) entry which is preliminary data.</text>
</comment>
<dbReference type="EMBL" id="JACEFO010001603">
    <property type="protein sequence ID" value="KAF8732679.1"/>
    <property type="molecule type" value="Genomic_DNA"/>
</dbReference>
<protein>
    <recommendedName>
        <fullName evidence="4">Late embryogenesis abundant protein LEA-2 subgroup domain-containing protein</fullName>
    </recommendedName>
</protein>
<evidence type="ECO:0000256" key="1">
    <source>
        <dbReference type="SAM" id="Phobius"/>
    </source>
</evidence>
<proteinExistence type="predicted"/>
<feature type="transmembrane region" description="Helical" evidence="1">
    <location>
        <begin position="20"/>
        <end position="40"/>
    </location>
</feature>